<evidence type="ECO:0000313" key="4">
    <source>
        <dbReference type="Proteomes" id="UP001364890"/>
    </source>
</evidence>
<dbReference type="PANTHER" id="PTHR42687:SF1">
    <property type="entry name" value="L-THREONINE 3-DEHYDROGENASE, MITOCHONDRIAL"/>
    <property type="match status" value="1"/>
</dbReference>
<sequence>MKKIMVTGALGQIGSELIIKLRKEYGADNVLATDVRNLSSVVTENGPFEILDVTDGEKMHELAKDFQADTMIHMAALLSATAEAKPLLAWNLNMGGLVNALETSRELNLQFFTPSSIGAFGPSTPKENTPQDTLQRPTTMYGVNKVSGELLCDYYFHKFGLDTRGVRFPGLISNETLPGGGTTDYAVEIYYKALKEGKYTSYIAAETYMDMMYMPDALQSIVDLMEADGSKLVHRNAFNVTAMSFEPEQIAASIKKVIPTFTINYEVDPVRQAIADSWPDSIDASSAKAEWGFSYKYDLDAMTKDMLEKLAIKKAASSL</sequence>
<dbReference type="Pfam" id="PF01370">
    <property type="entry name" value="Epimerase"/>
    <property type="match status" value="1"/>
</dbReference>
<evidence type="ECO:0000259" key="2">
    <source>
        <dbReference type="Pfam" id="PF01370"/>
    </source>
</evidence>
<organism evidence="3 4">
    <name type="scientific">Psychrobacillus mangrovi</name>
    <dbReference type="NCBI Taxonomy" id="3117745"/>
    <lineage>
        <taxon>Bacteria</taxon>
        <taxon>Bacillati</taxon>
        <taxon>Bacillota</taxon>
        <taxon>Bacilli</taxon>
        <taxon>Bacillales</taxon>
        <taxon>Bacillaceae</taxon>
        <taxon>Psychrobacillus</taxon>
    </lineage>
</organism>
<dbReference type="InterPro" id="IPR001509">
    <property type="entry name" value="Epimerase_deHydtase"/>
</dbReference>
<dbReference type="PANTHER" id="PTHR42687">
    <property type="entry name" value="L-THREONINE 3-DEHYDROGENASE"/>
    <property type="match status" value="1"/>
</dbReference>
<comment type="similarity">
    <text evidence="1">Belongs to the NAD(P)-dependent epimerase/dehydratase family.</text>
</comment>
<dbReference type="SUPFAM" id="SSF51735">
    <property type="entry name" value="NAD(P)-binding Rossmann-fold domains"/>
    <property type="match status" value="1"/>
</dbReference>
<evidence type="ECO:0000313" key="3">
    <source>
        <dbReference type="EMBL" id="MEI4768975.1"/>
    </source>
</evidence>
<dbReference type="EMBL" id="JBAWSY010000002">
    <property type="protein sequence ID" value="MEI4768975.1"/>
    <property type="molecule type" value="Genomic_DNA"/>
</dbReference>
<gene>
    <name evidence="3" type="ORF">WAX74_04790</name>
</gene>
<dbReference type="InterPro" id="IPR036291">
    <property type="entry name" value="NAD(P)-bd_dom_sf"/>
</dbReference>
<dbReference type="InterPro" id="IPR051225">
    <property type="entry name" value="NAD(P)_epim/dehydratase"/>
</dbReference>
<feature type="domain" description="NAD-dependent epimerase/dehydratase" evidence="2">
    <location>
        <begin position="4"/>
        <end position="227"/>
    </location>
</feature>
<protein>
    <submittedName>
        <fullName evidence="3">L-threonine 3-dehydrogenase</fullName>
    </submittedName>
</protein>
<name>A0ABU8F1S7_9BACI</name>
<proteinExistence type="inferred from homology"/>
<dbReference type="Proteomes" id="UP001364890">
    <property type="component" value="Unassembled WGS sequence"/>
</dbReference>
<comment type="caution">
    <text evidence="3">The sequence shown here is derived from an EMBL/GenBank/DDBJ whole genome shotgun (WGS) entry which is preliminary data.</text>
</comment>
<accession>A0ABU8F1S7</accession>
<keyword evidence="4" id="KW-1185">Reference proteome</keyword>
<dbReference type="CDD" id="cd05272">
    <property type="entry name" value="TDH_SDR_e"/>
    <property type="match status" value="1"/>
</dbReference>
<evidence type="ECO:0000256" key="1">
    <source>
        <dbReference type="ARBA" id="ARBA00007637"/>
    </source>
</evidence>
<dbReference type="RefSeq" id="WP_336496525.1">
    <property type="nucleotide sequence ID" value="NZ_JBAWSY010000002.1"/>
</dbReference>
<reference evidence="3 4" key="1">
    <citation type="submission" date="2024-01" db="EMBL/GenBank/DDBJ databases">
        <title>Seven novel Bacillus-like species.</title>
        <authorList>
            <person name="Liu G."/>
        </authorList>
    </citation>
    <scope>NUCLEOTIDE SEQUENCE [LARGE SCALE GENOMIC DNA]</scope>
    <source>
        <strain evidence="3 4">FJAT-51614</strain>
    </source>
</reference>
<dbReference type="Gene3D" id="3.40.50.720">
    <property type="entry name" value="NAD(P)-binding Rossmann-like Domain"/>
    <property type="match status" value="1"/>
</dbReference>